<dbReference type="CDD" id="cd00519">
    <property type="entry name" value="Lipase_3"/>
    <property type="match status" value="1"/>
</dbReference>
<dbReference type="InterPro" id="IPR051218">
    <property type="entry name" value="Sec_MonoDiacylglyc_Lipase"/>
</dbReference>
<protein>
    <submittedName>
        <fullName evidence="2">Lipase family protein</fullName>
    </submittedName>
</protein>
<accession>A0A8J7Z0Q7</accession>
<dbReference type="InterPro" id="IPR002921">
    <property type="entry name" value="Fungal_lipase-type"/>
</dbReference>
<dbReference type="GO" id="GO:0006629">
    <property type="term" value="P:lipid metabolic process"/>
    <property type="evidence" value="ECO:0007669"/>
    <property type="project" value="InterPro"/>
</dbReference>
<sequence>MDYSKALQCAILSREIYQDFASIRFSDFPSITPELISQADTDTQCAVFADGGNAIYIVFQGSTSDLDWETNLEFKQELVDFKQEVIQEQIVQDKEQVYPYGAESKSGAKMHKGFVTAYFSVRDQIFNYLRSRNVSRVTVTGHSLGGALATLCTVDLQFNFSGQFAIDNYTFGAPRVGNDGFVESFNRRIPDSFRFVYGMDIVAAIPRVWQGYRHVDQEYRLGNRFSLQFLSRRFKDHSIENYINELKKQAGR</sequence>
<keyword evidence="3" id="KW-1185">Reference proteome</keyword>
<name>A0A8J7Z0Q7_9CYAN</name>
<gene>
    <name evidence="2" type="ORF">GS601_01915</name>
</gene>
<evidence type="ECO:0000313" key="2">
    <source>
        <dbReference type="EMBL" id="NDJ16051.1"/>
    </source>
</evidence>
<organism evidence="2 3">
    <name type="scientific">Myxacorys almedinensis A</name>
    <dbReference type="NCBI Taxonomy" id="2690445"/>
    <lineage>
        <taxon>Bacteria</taxon>
        <taxon>Bacillati</taxon>
        <taxon>Cyanobacteriota</taxon>
        <taxon>Cyanophyceae</taxon>
        <taxon>Leptolyngbyales</taxon>
        <taxon>Leptolyngbyaceae</taxon>
        <taxon>Myxacorys</taxon>
        <taxon>Myxacorys almedinensis</taxon>
    </lineage>
</organism>
<dbReference type="Proteomes" id="UP000646053">
    <property type="component" value="Unassembled WGS sequence"/>
</dbReference>
<dbReference type="SUPFAM" id="SSF53474">
    <property type="entry name" value="alpha/beta-Hydrolases"/>
    <property type="match status" value="1"/>
</dbReference>
<evidence type="ECO:0000313" key="3">
    <source>
        <dbReference type="Proteomes" id="UP000646053"/>
    </source>
</evidence>
<comment type="caution">
    <text evidence="2">The sequence shown here is derived from an EMBL/GenBank/DDBJ whole genome shotgun (WGS) entry which is preliminary data.</text>
</comment>
<evidence type="ECO:0000259" key="1">
    <source>
        <dbReference type="Pfam" id="PF01764"/>
    </source>
</evidence>
<dbReference type="AlphaFoldDB" id="A0A8J7Z0Q7"/>
<dbReference type="Gene3D" id="3.40.50.1820">
    <property type="entry name" value="alpha/beta hydrolase"/>
    <property type="match status" value="1"/>
</dbReference>
<dbReference type="EMBL" id="WVIE01000002">
    <property type="protein sequence ID" value="NDJ16051.1"/>
    <property type="molecule type" value="Genomic_DNA"/>
</dbReference>
<dbReference type="InterPro" id="IPR029058">
    <property type="entry name" value="AB_hydrolase_fold"/>
</dbReference>
<dbReference type="Pfam" id="PF01764">
    <property type="entry name" value="Lipase_3"/>
    <property type="match status" value="1"/>
</dbReference>
<dbReference type="PANTHER" id="PTHR45856">
    <property type="entry name" value="ALPHA/BETA-HYDROLASES SUPERFAMILY PROTEIN"/>
    <property type="match status" value="1"/>
</dbReference>
<feature type="domain" description="Fungal lipase-type" evidence="1">
    <location>
        <begin position="56"/>
        <end position="207"/>
    </location>
</feature>
<proteinExistence type="predicted"/>
<dbReference type="PANTHER" id="PTHR45856:SF11">
    <property type="entry name" value="FUNGAL LIPASE-LIKE DOMAIN-CONTAINING PROTEIN"/>
    <property type="match status" value="1"/>
</dbReference>
<reference evidence="2" key="1">
    <citation type="submission" date="2019-12" db="EMBL/GenBank/DDBJ databases">
        <title>High-Quality draft genome sequences of three cyanobacteria isolated from the limestone walls of the Old Cathedral of Coimbra.</title>
        <authorList>
            <person name="Tiago I."/>
            <person name="Soares F."/>
            <person name="Portugal A."/>
        </authorList>
    </citation>
    <scope>NUCLEOTIDE SEQUENCE</scope>
    <source>
        <strain evidence="2">A</strain>
    </source>
</reference>
<dbReference type="RefSeq" id="WP_162421573.1">
    <property type="nucleotide sequence ID" value="NZ_WVIE01000002.1"/>
</dbReference>